<gene>
    <name evidence="2" type="ORF">MNBD_NITROSPINAE01-972</name>
</gene>
<evidence type="ECO:0000256" key="1">
    <source>
        <dbReference type="SAM" id="Phobius"/>
    </source>
</evidence>
<name>A0A3B1C3W5_9ZZZZ</name>
<keyword evidence="1" id="KW-0472">Membrane</keyword>
<feature type="transmembrane region" description="Helical" evidence="1">
    <location>
        <begin position="20"/>
        <end position="43"/>
    </location>
</feature>
<reference evidence="2" key="1">
    <citation type="submission" date="2018-06" db="EMBL/GenBank/DDBJ databases">
        <authorList>
            <person name="Zhirakovskaya E."/>
        </authorList>
    </citation>
    <scope>NUCLEOTIDE SEQUENCE</scope>
</reference>
<sequence length="44" mass="4834">MNRDTRVKPIESDPDKVSLIFVLSPFILAVAFKVLVMVSAMAAL</sequence>
<keyword evidence="1" id="KW-1133">Transmembrane helix</keyword>
<accession>A0A3B1C3W5</accession>
<proteinExistence type="predicted"/>
<dbReference type="EMBL" id="UOGC01000054">
    <property type="protein sequence ID" value="VAX17560.1"/>
    <property type="molecule type" value="Genomic_DNA"/>
</dbReference>
<organism evidence="2">
    <name type="scientific">hydrothermal vent metagenome</name>
    <dbReference type="NCBI Taxonomy" id="652676"/>
    <lineage>
        <taxon>unclassified sequences</taxon>
        <taxon>metagenomes</taxon>
        <taxon>ecological metagenomes</taxon>
    </lineage>
</organism>
<evidence type="ECO:0000313" key="2">
    <source>
        <dbReference type="EMBL" id="VAX17560.1"/>
    </source>
</evidence>
<dbReference type="AlphaFoldDB" id="A0A3B1C3W5"/>
<protein>
    <submittedName>
        <fullName evidence="2">Uncharacterized protein</fullName>
    </submittedName>
</protein>
<keyword evidence="1" id="KW-0812">Transmembrane</keyword>